<name>A0A835W8P3_CHLIN</name>
<dbReference type="Proteomes" id="UP000650467">
    <property type="component" value="Unassembled WGS sequence"/>
</dbReference>
<reference evidence="2" key="1">
    <citation type="journal article" date="2020" name="bioRxiv">
        <title>Comparative genomics of Chlamydomonas.</title>
        <authorList>
            <person name="Craig R.J."/>
            <person name="Hasan A.R."/>
            <person name="Ness R.W."/>
            <person name="Keightley P.D."/>
        </authorList>
    </citation>
    <scope>NUCLEOTIDE SEQUENCE</scope>
    <source>
        <strain evidence="2">SAG 7.73</strain>
    </source>
</reference>
<evidence type="ECO:0000313" key="2">
    <source>
        <dbReference type="EMBL" id="KAG2441689.1"/>
    </source>
</evidence>
<dbReference type="EMBL" id="JAEHOC010000005">
    <property type="protein sequence ID" value="KAG2441689.1"/>
    <property type="molecule type" value="Genomic_DNA"/>
</dbReference>
<proteinExistence type="predicted"/>
<organism evidence="2 3">
    <name type="scientific">Chlamydomonas incerta</name>
    <dbReference type="NCBI Taxonomy" id="51695"/>
    <lineage>
        <taxon>Eukaryota</taxon>
        <taxon>Viridiplantae</taxon>
        <taxon>Chlorophyta</taxon>
        <taxon>core chlorophytes</taxon>
        <taxon>Chlorophyceae</taxon>
        <taxon>CS clade</taxon>
        <taxon>Chlamydomonadales</taxon>
        <taxon>Chlamydomonadaceae</taxon>
        <taxon>Chlamydomonas</taxon>
    </lineage>
</organism>
<keyword evidence="3" id="KW-1185">Reference proteome</keyword>
<sequence length="127" mass="12344">MAALRLQLLTQPPPQQPQQQLAMQSGRQGQAAAPAAPPQPVVPVAPMAQAVPSDTPATATLASAAASAAAAVAAPHDDVALAAAKALGKGSGGINVVSTSPLTLSNPIDINGGNYNQRANAAGAAGR</sequence>
<accession>A0A835W8P3</accession>
<protein>
    <submittedName>
        <fullName evidence="2">Uncharacterized protein</fullName>
    </submittedName>
</protein>
<feature type="compositionally biased region" description="Low complexity" evidence="1">
    <location>
        <begin position="1"/>
        <end position="10"/>
    </location>
</feature>
<dbReference type="AlphaFoldDB" id="A0A835W8P3"/>
<evidence type="ECO:0000313" key="3">
    <source>
        <dbReference type="Proteomes" id="UP000650467"/>
    </source>
</evidence>
<comment type="caution">
    <text evidence="2">The sequence shown here is derived from an EMBL/GenBank/DDBJ whole genome shotgun (WGS) entry which is preliminary data.</text>
</comment>
<gene>
    <name evidence="2" type="ORF">HXX76_003305</name>
</gene>
<evidence type="ECO:0000256" key="1">
    <source>
        <dbReference type="SAM" id="MobiDB-lite"/>
    </source>
</evidence>
<feature type="region of interest" description="Disordered" evidence="1">
    <location>
        <begin position="1"/>
        <end position="41"/>
    </location>
</feature>